<comment type="caution">
    <text evidence="1">The sequence shown here is derived from an EMBL/GenBank/DDBJ whole genome shotgun (WGS) entry which is preliminary data.</text>
</comment>
<protein>
    <submittedName>
        <fullName evidence="1">Uncharacterized protein</fullName>
    </submittedName>
</protein>
<accession>A0A6A5H201</accession>
<dbReference type="Proteomes" id="UP000483820">
    <property type="component" value="Chromosome III"/>
</dbReference>
<dbReference type="GeneID" id="78774867"/>
<dbReference type="KEGG" id="crq:GCK72_009252"/>
<name>A0A6A5H201_CAERE</name>
<dbReference type="AlphaFoldDB" id="A0A6A5H201"/>
<proteinExistence type="predicted"/>
<sequence>MFGRSANLSWNFLRTGVPSRAVDCTHHGHGRDDGEWPQIERAPRLLTKDMGLVRRSEIEKNEEIIDKTNFYHLWLDLSPLVAADTVVLKGDLFVDQKKPDGLGKSADIENIKTNWSMLLCSKRLRSVKEKKGKRVLRTGRWERGFYSGAEVLEAPDETNKRAVKEERQGNVDATMLTKLQTKMMTID</sequence>
<evidence type="ECO:0000313" key="1">
    <source>
        <dbReference type="EMBL" id="KAF1760999.1"/>
    </source>
</evidence>
<evidence type="ECO:0000313" key="2">
    <source>
        <dbReference type="Proteomes" id="UP000483820"/>
    </source>
</evidence>
<dbReference type="RefSeq" id="XP_053586866.1">
    <property type="nucleotide sequence ID" value="XM_053727289.1"/>
</dbReference>
<dbReference type="CTD" id="78774867"/>
<organism evidence="1 2">
    <name type="scientific">Caenorhabditis remanei</name>
    <name type="common">Caenorhabditis vulgaris</name>
    <dbReference type="NCBI Taxonomy" id="31234"/>
    <lineage>
        <taxon>Eukaryota</taxon>
        <taxon>Metazoa</taxon>
        <taxon>Ecdysozoa</taxon>
        <taxon>Nematoda</taxon>
        <taxon>Chromadorea</taxon>
        <taxon>Rhabditida</taxon>
        <taxon>Rhabditina</taxon>
        <taxon>Rhabditomorpha</taxon>
        <taxon>Rhabditoidea</taxon>
        <taxon>Rhabditidae</taxon>
        <taxon>Peloderinae</taxon>
        <taxon>Caenorhabditis</taxon>
    </lineage>
</organism>
<reference evidence="1 2" key="1">
    <citation type="submission" date="2019-12" db="EMBL/GenBank/DDBJ databases">
        <title>Chromosome-level assembly of the Caenorhabditis remanei genome.</title>
        <authorList>
            <person name="Teterina A.A."/>
            <person name="Willis J.H."/>
            <person name="Phillips P.C."/>
        </authorList>
    </citation>
    <scope>NUCLEOTIDE SEQUENCE [LARGE SCALE GENOMIC DNA]</scope>
    <source>
        <strain evidence="1 2">PX506</strain>
        <tissue evidence="1">Whole organism</tissue>
    </source>
</reference>
<gene>
    <name evidence="1" type="ORF">GCK72_009252</name>
</gene>
<dbReference type="EMBL" id="WUAV01000003">
    <property type="protein sequence ID" value="KAF1760999.1"/>
    <property type="molecule type" value="Genomic_DNA"/>
</dbReference>